<evidence type="ECO:0000256" key="6">
    <source>
        <dbReference type="ARBA" id="ARBA00022692"/>
    </source>
</evidence>
<keyword evidence="7 15" id="KW-0732">Signal</keyword>
<sequence length="917" mass="98653">MKAALFAVAFNLGLMPAQAAIPANMMAQFSQLSPAQQEAVAAQYGLDVNELRGQTGATQEQPIAPSLTPRQLQPALASQRPVLTASQAQDGAEQPLQPFGYNVFAGQPTSQTPLADIPVPDDYVVGPGDELRIQLFGKENASYKLSVNREGSIDFPKLGPISVAGLTFRQVSDTLQARVAEQFIGVEAAISFGTLRTMQIFVMGDAYQPGAYNVNALTTVTQALQIAGGIDTVGSLRKIQVKRGGQTVQEVDLYKLLIWGNSEQDIRLRPGDTVFIPAKGVEVSIEGLVKRPAIYELSGPAALSNVLGLAGGLKAEAINSVTVTRRAETGLKVFSLDLAKSADRGFTIRDGDKIELLPSTTEYSKAVALKGAVVREGAYSFQPGMRISQLIKDSRRDLKATADLDYALVVREINPQHEIEVRQFNLGRAITQPGSADDLPLQARDQVLVFSRASTNDFADASATKLAEEARQREQQLSALQVQDARVGQATSNGFGQASAMTSSQLNQAQLAGAAAQVQNQEQLVLDPQTGALVSRSELADKGTVTLNQVAKTASMIGLAADSREALLQPVLEKLKAQASRQHPVQIAEVRGEVKFPGVYPIGHSSTLADIIAAAGGMNEPAYVAELSRVQEQADGGLSMVHQRFALSDLTKASGAPLVKSKDSLSILANPDWREEATVQLFGEVKYPGTYTVRRGETIGTLLQRAGGLTDYANAKGVIFARESLRKQEADRLKYIKEQLRQEISTLALRRQTSNATYRTSPTEAVGLVDQLENTQAIGRMTINLPAILAGQKNMDLILENGDKLYVPTFQNVISVVGQVQLPSSHIFEPGLSVQEYLDKAGGTKKQADTDRIYVIKADGSVMLPDSSYWFSRRSGALEPGDTIVAPIDSDYLDSLSTWTSATQILYQLGVAWSAIK</sequence>
<evidence type="ECO:0000256" key="2">
    <source>
        <dbReference type="ARBA" id="ARBA00009450"/>
    </source>
</evidence>
<dbReference type="PANTHER" id="PTHR33619:SF3">
    <property type="entry name" value="POLYSACCHARIDE EXPORT PROTEIN GFCE-RELATED"/>
    <property type="match status" value="1"/>
</dbReference>
<keyword evidence="3" id="KW-0813">Transport</keyword>
<evidence type="ECO:0000256" key="14">
    <source>
        <dbReference type="ARBA" id="ARBA00023288"/>
    </source>
</evidence>
<evidence type="ECO:0000259" key="16">
    <source>
        <dbReference type="Pfam" id="PF02563"/>
    </source>
</evidence>
<keyword evidence="5" id="KW-0762">Sugar transport</keyword>
<dbReference type="Proteomes" id="UP001501321">
    <property type="component" value="Unassembled WGS sequence"/>
</dbReference>
<dbReference type="PANTHER" id="PTHR33619">
    <property type="entry name" value="POLYSACCHARIDE EXPORT PROTEIN GFCE-RELATED"/>
    <property type="match status" value="1"/>
</dbReference>
<keyword evidence="8" id="KW-0625">Polysaccharide transport</keyword>
<evidence type="ECO:0000256" key="5">
    <source>
        <dbReference type="ARBA" id="ARBA00022597"/>
    </source>
</evidence>
<evidence type="ECO:0000313" key="19">
    <source>
        <dbReference type="EMBL" id="GAA4496474.1"/>
    </source>
</evidence>
<feature type="signal peptide" evidence="15">
    <location>
        <begin position="1"/>
        <end position="19"/>
    </location>
</feature>
<dbReference type="Gene3D" id="3.10.560.10">
    <property type="entry name" value="Outer membrane lipoprotein wza domain like"/>
    <property type="match status" value="6"/>
</dbReference>
<dbReference type="Pfam" id="PF10531">
    <property type="entry name" value="SLBB"/>
    <property type="match status" value="4"/>
</dbReference>
<evidence type="ECO:0000256" key="15">
    <source>
        <dbReference type="SAM" id="SignalP"/>
    </source>
</evidence>
<organism evidence="19 20">
    <name type="scientific">Pseudaeromonas paramecii</name>
    <dbReference type="NCBI Taxonomy" id="2138166"/>
    <lineage>
        <taxon>Bacteria</taxon>
        <taxon>Pseudomonadati</taxon>
        <taxon>Pseudomonadota</taxon>
        <taxon>Gammaproteobacteria</taxon>
        <taxon>Aeromonadales</taxon>
        <taxon>Aeromonadaceae</taxon>
        <taxon>Pseudaeromonas</taxon>
    </lineage>
</organism>
<feature type="domain" description="Soluble ligand binding" evidence="17">
    <location>
        <begin position="679"/>
        <end position="722"/>
    </location>
</feature>
<protein>
    <submittedName>
        <fullName evidence="19">SLBB domain-containing protein</fullName>
    </submittedName>
</protein>
<accession>A0ABP8Q595</accession>
<feature type="domain" description="Polysaccharide export protein N-terminal" evidence="16">
    <location>
        <begin position="118"/>
        <end position="183"/>
    </location>
</feature>
<keyword evidence="13" id="KW-0998">Cell outer membrane</keyword>
<gene>
    <name evidence="19" type="ORF">GCM10023095_11510</name>
</gene>
<evidence type="ECO:0000256" key="11">
    <source>
        <dbReference type="ARBA" id="ARBA00023136"/>
    </source>
</evidence>
<evidence type="ECO:0000259" key="18">
    <source>
        <dbReference type="Pfam" id="PF22461"/>
    </source>
</evidence>
<dbReference type="Pfam" id="PF22461">
    <property type="entry name" value="SLBB_2"/>
    <property type="match status" value="1"/>
</dbReference>
<dbReference type="InterPro" id="IPR003715">
    <property type="entry name" value="Poly_export_N"/>
</dbReference>
<evidence type="ECO:0000256" key="3">
    <source>
        <dbReference type="ARBA" id="ARBA00022448"/>
    </source>
</evidence>
<evidence type="ECO:0000259" key="17">
    <source>
        <dbReference type="Pfam" id="PF10531"/>
    </source>
</evidence>
<evidence type="ECO:0000256" key="10">
    <source>
        <dbReference type="ARBA" id="ARBA00023114"/>
    </source>
</evidence>
<evidence type="ECO:0000256" key="12">
    <source>
        <dbReference type="ARBA" id="ARBA00023139"/>
    </source>
</evidence>
<keyword evidence="11" id="KW-0472">Membrane</keyword>
<proteinExistence type="inferred from homology"/>
<comment type="subcellular location">
    <subcellularLocation>
        <location evidence="1">Cell outer membrane</location>
        <topology evidence="1">Multi-pass membrane protein</topology>
    </subcellularLocation>
</comment>
<dbReference type="InterPro" id="IPR049712">
    <property type="entry name" value="Poly_export"/>
</dbReference>
<dbReference type="EMBL" id="BAABFC010000009">
    <property type="protein sequence ID" value="GAA4496474.1"/>
    <property type="molecule type" value="Genomic_DNA"/>
</dbReference>
<keyword evidence="12" id="KW-0564">Palmitate</keyword>
<keyword evidence="20" id="KW-1185">Reference proteome</keyword>
<feature type="domain" description="Soluble ligand binding" evidence="17">
    <location>
        <begin position="283"/>
        <end position="326"/>
    </location>
</feature>
<feature type="domain" description="Soluble ligand binding" evidence="17">
    <location>
        <begin position="813"/>
        <end position="864"/>
    </location>
</feature>
<keyword evidence="10" id="KW-0626">Porin</keyword>
<feature type="domain" description="Soluble ligand binding" evidence="17">
    <location>
        <begin position="589"/>
        <end position="640"/>
    </location>
</feature>
<dbReference type="InterPro" id="IPR019554">
    <property type="entry name" value="Soluble_ligand-bd"/>
</dbReference>
<keyword evidence="4" id="KW-1134">Transmembrane beta strand</keyword>
<dbReference type="Pfam" id="PF02563">
    <property type="entry name" value="Poly_export"/>
    <property type="match status" value="1"/>
</dbReference>
<evidence type="ECO:0000256" key="8">
    <source>
        <dbReference type="ARBA" id="ARBA00023047"/>
    </source>
</evidence>
<evidence type="ECO:0000313" key="20">
    <source>
        <dbReference type="Proteomes" id="UP001501321"/>
    </source>
</evidence>
<comment type="caution">
    <text evidence="19">The sequence shown here is derived from an EMBL/GenBank/DDBJ whole genome shotgun (WGS) entry which is preliminary data.</text>
</comment>
<evidence type="ECO:0000256" key="7">
    <source>
        <dbReference type="ARBA" id="ARBA00022729"/>
    </source>
</evidence>
<reference evidence="20" key="1">
    <citation type="journal article" date="2019" name="Int. J. Syst. Evol. Microbiol.">
        <title>The Global Catalogue of Microorganisms (GCM) 10K type strain sequencing project: providing services to taxonomists for standard genome sequencing and annotation.</title>
        <authorList>
            <consortium name="The Broad Institute Genomics Platform"/>
            <consortium name="The Broad Institute Genome Sequencing Center for Infectious Disease"/>
            <person name="Wu L."/>
            <person name="Ma J."/>
        </authorList>
    </citation>
    <scope>NUCLEOTIDE SEQUENCE [LARGE SCALE GENOMIC DNA]</scope>
    <source>
        <strain evidence="20">JCM 32226</strain>
    </source>
</reference>
<evidence type="ECO:0000256" key="13">
    <source>
        <dbReference type="ARBA" id="ARBA00023237"/>
    </source>
</evidence>
<evidence type="ECO:0000256" key="9">
    <source>
        <dbReference type="ARBA" id="ARBA00023065"/>
    </source>
</evidence>
<dbReference type="InterPro" id="IPR054765">
    <property type="entry name" value="SLBB_dom"/>
</dbReference>
<keyword evidence="9" id="KW-0406">Ion transport</keyword>
<name>A0ABP8Q595_9GAMM</name>
<evidence type="ECO:0000256" key="4">
    <source>
        <dbReference type="ARBA" id="ARBA00022452"/>
    </source>
</evidence>
<dbReference type="Gene3D" id="3.30.1950.10">
    <property type="entry name" value="wza like domain"/>
    <property type="match status" value="1"/>
</dbReference>
<keyword evidence="6" id="KW-0812">Transmembrane</keyword>
<evidence type="ECO:0000256" key="1">
    <source>
        <dbReference type="ARBA" id="ARBA00004571"/>
    </source>
</evidence>
<feature type="domain" description="SLBB" evidence="18">
    <location>
        <begin position="199"/>
        <end position="276"/>
    </location>
</feature>
<feature type="chain" id="PRO_5045559243" evidence="15">
    <location>
        <begin position="20"/>
        <end position="917"/>
    </location>
</feature>
<keyword evidence="14" id="KW-0449">Lipoprotein</keyword>
<comment type="similarity">
    <text evidence="2">Belongs to the BexD/CtrA/VexA family.</text>
</comment>